<evidence type="ECO:0000256" key="3">
    <source>
        <dbReference type="SAM" id="SignalP"/>
    </source>
</evidence>
<evidence type="ECO:0000313" key="6">
    <source>
        <dbReference type="EMBL" id="RDB30473.1"/>
    </source>
</evidence>
<accession>A0A369KFC1</accession>
<feature type="chain" id="PRO_5016571219" evidence="3">
    <location>
        <begin position="22"/>
        <end position="462"/>
    </location>
</feature>
<dbReference type="AlphaFoldDB" id="A0A369KFC1"/>
<proteinExistence type="predicted"/>
<evidence type="ECO:0000259" key="4">
    <source>
        <dbReference type="Pfam" id="PF13598"/>
    </source>
</evidence>
<evidence type="ECO:0000259" key="5">
    <source>
        <dbReference type="Pfam" id="PF13600"/>
    </source>
</evidence>
<dbReference type="PANTHER" id="PTHR31005:SF8">
    <property type="entry name" value="DUF4139 DOMAIN-CONTAINING PROTEIN"/>
    <property type="match status" value="1"/>
</dbReference>
<feature type="coiled-coil region" evidence="1">
    <location>
        <begin position="222"/>
        <end position="249"/>
    </location>
</feature>
<dbReference type="STRING" id="39966.A0A369KFC1"/>
<feature type="signal peptide" evidence="3">
    <location>
        <begin position="1"/>
        <end position="21"/>
    </location>
</feature>
<keyword evidence="1" id="KW-0175">Coiled coil</keyword>
<evidence type="ECO:0000256" key="2">
    <source>
        <dbReference type="SAM" id="MobiDB-lite"/>
    </source>
</evidence>
<dbReference type="Pfam" id="PF13598">
    <property type="entry name" value="DUF4139"/>
    <property type="match status" value="1"/>
</dbReference>
<dbReference type="EMBL" id="LUEZ02000005">
    <property type="protein sequence ID" value="RDB30473.1"/>
    <property type="molecule type" value="Genomic_DNA"/>
</dbReference>
<dbReference type="InterPro" id="IPR025554">
    <property type="entry name" value="DUF4140"/>
</dbReference>
<protein>
    <submittedName>
        <fullName evidence="6">Protein F37C4.5</fullName>
    </submittedName>
</protein>
<evidence type="ECO:0000313" key="7">
    <source>
        <dbReference type="Proteomes" id="UP000076154"/>
    </source>
</evidence>
<keyword evidence="7" id="KW-1185">Reference proteome</keyword>
<dbReference type="OrthoDB" id="10068793at2759"/>
<reference evidence="6" key="1">
    <citation type="submission" date="2018-04" db="EMBL/GenBank/DDBJ databases">
        <title>Whole genome sequencing of Hypsizygus marmoreus.</title>
        <authorList>
            <person name="Choi I.-G."/>
            <person name="Min B."/>
            <person name="Kim J.-G."/>
            <person name="Kim S."/>
            <person name="Oh Y.-L."/>
            <person name="Kong W.-S."/>
            <person name="Park H."/>
            <person name="Jeong J."/>
            <person name="Song E.-S."/>
        </authorList>
    </citation>
    <scope>NUCLEOTIDE SEQUENCE [LARGE SCALE GENOMIC DNA]</scope>
    <source>
        <strain evidence="6">51987-8</strain>
    </source>
</reference>
<dbReference type="InterPro" id="IPR011935">
    <property type="entry name" value="CHP02231"/>
</dbReference>
<dbReference type="PANTHER" id="PTHR31005">
    <property type="entry name" value="DUF4139 DOMAIN-CONTAINING PROTEIN"/>
    <property type="match status" value="1"/>
</dbReference>
<dbReference type="Pfam" id="PF13600">
    <property type="entry name" value="DUF4140"/>
    <property type="match status" value="1"/>
</dbReference>
<sequence>MTPALLCAVLVLLSSCGVGYSNSNRNVGEIDALSSSDSSHGLATAIDCSEPTQPWNQDQFLPPQNQFHITSPRASDQNQTLPTEDGFNIVNLVSVESSRITKISLYTRRAEITRVFSFNVKAGQNQVVISGLPSVLDPEAFKVEGLKGEVPRPSMTLHAPAEDHRIPGSHSSPARPEARTVKTLQRSKKMLEYVDGYIQSLKVEDVETSKLAAFTDVYDAEAEKLSDKVIDLQEQLENIATEIRIEELKALATTNQETLSTKATVGVFGEQEGEIEIVLIYAVWSPSWTARYDIRVNLRAEDKPVTLVYKAAIVQNTGESWEDVPLTLETATPTYGASIPVLRPWTISYSQRPSRHGHPQFFTSDRVMFDELGSGETAKPMVLRELFDSSTSGTVSATFRVPGLISIPRNGEVHGGTIMHGLDAAMSTSHAKSLEGLAIHHDPLLVSKNFQTKYVWNLEPDR</sequence>
<comment type="caution">
    <text evidence="6">The sequence shown here is derived from an EMBL/GenBank/DDBJ whole genome shotgun (WGS) entry which is preliminary data.</text>
</comment>
<dbReference type="Proteomes" id="UP000076154">
    <property type="component" value="Unassembled WGS sequence"/>
</dbReference>
<gene>
    <name evidence="6" type="primary">F37C4.5_2</name>
    <name evidence="6" type="ORF">Hypma_007291</name>
</gene>
<dbReference type="InterPro" id="IPR037291">
    <property type="entry name" value="DUF4139"/>
</dbReference>
<dbReference type="NCBIfam" id="TIGR02231">
    <property type="entry name" value="mucoidy inhibitor MuiA family protein"/>
    <property type="match status" value="1"/>
</dbReference>
<feature type="region of interest" description="Disordered" evidence="2">
    <location>
        <begin position="159"/>
        <end position="178"/>
    </location>
</feature>
<feature type="domain" description="DUF4139" evidence="4">
    <location>
        <begin position="279"/>
        <end position="417"/>
    </location>
</feature>
<dbReference type="InParanoid" id="A0A369KFC1"/>
<name>A0A369KFC1_HYPMA</name>
<evidence type="ECO:0000256" key="1">
    <source>
        <dbReference type="SAM" id="Coils"/>
    </source>
</evidence>
<keyword evidence="3" id="KW-0732">Signal</keyword>
<feature type="domain" description="DUF4140" evidence="5">
    <location>
        <begin position="104"/>
        <end position="192"/>
    </location>
</feature>
<organism evidence="6 7">
    <name type="scientific">Hypsizygus marmoreus</name>
    <name type="common">White beech mushroom</name>
    <name type="synonym">Agaricus marmoreus</name>
    <dbReference type="NCBI Taxonomy" id="39966"/>
    <lineage>
        <taxon>Eukaryota</taxon>
        <taxon>Fungi</taxon>
        <taxon>Dikarya</taxon>
        <taxon>Basidiomycota</taxon>
        <taxon>Agaricomycotina</taxon>
        <taxon>Agaricomycetes</taxon>
        <taxon>Agaricomycetidae</taxon>
        <taxon>Agaricales</taxon>
        <taxon>Tricholomatineae</taxon>
        <taxon>Lyophyllaceae</taxon>
        <taxon>Hypsizygus</taxon>
    </lineage>
</organism>